<dbReference type="FunFam" id="3.40.50.620:FF:000003">
    <property type="entry name" value="Leucine--tRNA ligase"/>
    <property type="match status" value="1"/>
</dbReference>
<dbReference type="Gene3D" id="1.10.730.10">
    <property type="entry name" value="Isoleucyl-tRNA Synthetase, Domain 1"/>
    <property type="match status" value="1"/>
</dbReference>
<dbReference type="Pfam" id="PF00133">
    <property type="entry name" value="tRNA-synt_1"/>
    <property type="match status" value="2"/>
</dbReference>
<dbReference type="SUPFAM" id="SSF47323">
    <property type="entry name" value="Anticodon-binding domain of a subclass of class I aminoacyl-tRNA synthetases"/>
    <property type="match status" value="1"/>
</dbReference>
<accession>A0A7W6RCQ5</accession>
<dbReference type="FunFam" id="3.40.50.620:FF:000056">
    <property type="entry name" value="Leucine--tRNA ligase"/>
    <property type="match status" value="1"/>
</dbReference>
<dbReference type="GO" id="GO:0006429">
    <property type="term" value="P:leucyl-tRNA aminoacylation"/>
    <property type="evidence" value="ECO:0007669"/>
    <property type="project" value="UniProtKB-UniRule"/>
</dbReference>
<evidence type="ECO:0000256" key="4">
    <source>
        <dbReference type="ARBA" id="ARBA00022741"/>
    </source>
</evidence>
<dbReference type="SUPFAM" id="SSF50677">
    <property type="entry name" value="ValRS/IleRS/LeuRS editing domain"/>
    <property type="match status" value="1"/>
</dbReference>
<evidence type="ECO:0000256" key="9">
    <source>
        <dbReference type="HAMAP-Rule" id="MF_00049"/>
    </source>
</evidence>
<feature type="binding site" evidence="9">
    <location>
        <position position="625"/>
    </location>
    <ligand>
        <name>ATP</name>
        <dbReference type="ChEBI" id="CHEBI:30616"/>
    </ligand>
</feature>
<dbReference type="SUPFAM" id="SSF52374">
    <property type="entry name" value="Nucleotidylyl transferase"/>
    <property type="match status" value="1"/>
</dbReference>
<dbReference type="FunFam" id="3.10.20.590:FF:000001">
    <property type="entry name" value="Leucine--tRNA ligase"/>
    <property type="match status" value="1"/>
</dbReference>
<keyword evidence="3 9" id="KW-0436">Ligase</keyword>
<dbReference type="RefSeq" id="WP_184043898.1">
    <property type="nucleotide sequence ID" value="NZ_JACIGK010000010.1"/>
</dbReference>
<keyword evidence="6 9" id="KW-0648">Protein biosynthesis</keyword>
<reference evidence="16 17" key="1">
    <citation type="submission" date="2020-08" db="EMBL/GenBank/DDBJ databases">
        <title>Genome sequencing of Purple Non-Sulfur Bacteria from various extreme environments.</title>
        <authorList>
            <person name="Mayer M."/>
        </authorList>
    </citation>
    <scope>NUCLEOTIDE SEQUENCE [LARGE SCALE GENOMIC DNA]</scope>
    <source>
        <strain evidence="16 17">JA131</strain>
    </source>
</reference>
<dbReference type="HAMAP" id="MF_00049_B">
    <property type="entry name" value="Leu_tRNA_synth_B"/>
    <property type="match status" value="1"/>
</dbReference>
<evidence type="ECO:0000256" key="1">
    <source>
        <dbReference type="ARBA" id="ARBA00005594"/>
    </source>
</evidence>
<dbReference type="InterPro" id="IPR002300">
    <property type="entry name" value="aa-tRNA-synth_Ia"/>
</dbReference>
<dbReference type="GO" id="GO:0005829">
    <property type="term" value="C:cytosol"/>
    <property type="evidence" value="ECO:0007669"/>
    <property type="project" value="TreeGrafter"/>
</dbReference>
<evidence type="ECO:0000256" key="10">
    <source>
        <dbReference type="RuleBase" id="RU363035"/>
    </source>
</evidence>
<keyword evidence="5 9" id="KW-0067">ATP-binding</keyword>
<feature type="domain" description="Methionyl/Leucyl tRNA synthetase" evidence="14">
    <location>
        <begin position="39"/>
        <end position="173"/>
    </location>
</feature>
<name>A0A7W6RCQ5_9PROT</name>
<sequence length="864" mass="96079">MAVAERYAVKESEAHWQQVWAERACFRATEDPERPKYYVLEMFPYPSGRIHMGHLRNYTMGDLVARYRRARGHMVLHPMGWDAFGLPAENAAIQRGVHPATWTRENIAAMRDQFKPMGLSIDWTREIATCEPEYYRHEQKMFLDFLKAGLAYRTETWVNWDPVEHTVLANEQVIDGKGWRSGAPVERRKLAQWSFRITRYAEDLLQAIQDLDRWPDKVRAMQTNWIGRSEGARVRWDLADRDDALEVFTTRPDTLYGASFCAISPNHPLAAELARDNPDLAAFIAECARLGTSEEAIETAEKRGFDTGLRAVHPLDPSWTVPVHVANFVLMEYGTGAIFGCPAHDQRDFDFARKYDLPILAVVAPRDTDPVAFAADLTAGTEAFVGDGVAINSRFLDGLGVADAKRAVIERLESLGKGEGTVQYRLRDWGVSRQRYWGCPIPVIHCPSCGIVPVPEDQLPVTLPEDVTFDAPGNPLDRHPTWAHVDCPTCGTAARRETDTFDTFVESSWYFARFCAPHSDTVAFDRAAVDYWLPVDQYIGGVEHAVLHLLYSRFFMRALRDCGYLAGAEPFAGLFTQGMVTHETYQAADGSWLEPAEVERTDDGGARRLSDGAPVTVGRSEKMSKSRRNTVDPERILDTYGADAARLFIVSDNPPDGDMEWSDAGLEGAWRYVNRIWRLVAAPPVPLPPAGTPVPVADLDAPTLGLYRRAHKTIAGVTEDLERFRFNTAVARIRELTNALGDLKADAPGAAAVARFCVETAVRLLNPMVPHLTESCWQALGGSTILAESDWPQADPAHLVDDTVTLAVQVNGKLRGNVSLPRDCPKAEAEAAALAVDNVRAHTEGKTIRKVVVVPNRIVNIVVG</sequence>
<dbReference type="PANTHER" id="PTHR43740">
    <property type="entry name" value="LEUCYL-TRNA SYNTHETASE"/>
    <property type="match status" value="1"/>
</dbReference>
<keyword evidence="4 9" id="KW-0547">Nucleotide-binding</keyword>
<comment type="similarity">
    <text evidence="1 9 10">Belongs to the class-I aminoacyl-tRNA synthetase family.</text>
</comment>
<feature type="short sequence motif" description="'HIGH' region" evidence="9">
    <location>
        <begin position="44"/>
        <end position="54"/>
    </location>
</feature>
<evidence type="ECO:0000256" key="2">
    <source>
        <dbReference type="ARBA" id="ARBA00022490"/>
    </source>
</evidence>
<dbReference type="GO" id="GO:0004823">
    <property type="term" value="F:leucine-tRNA ligase activity"/>
    <property type="evidence" value="ECO:0007669"/>
    <property type="project" value="UniProtKB-UniRule"/>
</dbReference>
<dbReference type="InterPro" id="IPR009008">
    <property type="entry name" value="Val/Leu/Ile-tRNA-synth_edit"/>
</dbReference>
<dbReference type="InterPro" id="IPR009080">
    <property type="entry name" value="tRNAsynth_Ia_anticodon-bd"/>
</dbReference>
<evidence type="ECO:0000256" key="7">
    <source>
        <dbReference type="ARBA" id="ARBA00023146"/>
    </source>
</evidence>
<dbReference type="FunFam" id="1.10.730.10:FF:000002">
    <property type="entry name" value="Leucine--tRNA ligase"/>
    <property type="match status" value="1"/>
</dbReference>
<dbReference type="InterPro" id="IPR025709">
    <property type="entry name" value="Leu_tRNA-synth_edit"/>
</dbReference>
<keyword evidence="17" id="KW-1185">Reference proteome</keyword>
<feature type="region of interest" description="Disordered" evidence="11">
    <location>
        <begin position="598"/>
        <end position="630"/>
    </location>
</feature>
<evidence type="ECO:0000256" key="6">
    <source>
        <dbReference type="ARBA" id="ARBA00022917"/>
    </source>
</evidence>
<dbReference type="Gene3D" id="2.20.28.290">
    <property type="match status" value="1"/>
</dbReference>
<evidence type="ECO:0000313" key="16">
    <source>
        <dbReference type="EMBL" id="MBB4265980.1"/>
    </source>
</evidence>
<dbReference type="InterPro" id="IPR014729">
    <property type="entry name" value="Rossmann-like_a/b/a_fold"/>
</dbReference>
<comment type="caution">
    <text evidence="16">The sequence shown here is derived from an EMBL/GenBank/DDBJ whole genome shotgun (WGS) entry which is preliminary data.</text>
</comment>
<dbReference type="Pfam" id="PF13603">
    <property type="entry name" value="tRNA-synt_1_2"/>
    <property type="match status" value="1"/>
</dbReference>
<evidence type="ECO:0000259" key="12">
    <source>
        <dbReference type="Pfam" id="PF00133"/>
    </source>
</evidence>
<evidence type="ECO:0000259" key="14">
    <source>
        <dbReference type="Pfam" id="PF09334"/>
    </source>
</evidence>
<evidence type="ECO:0000313" key="17">
    <source>
        <dbReference type="Proteomes" id="UP000554286"/>
    </source>
</evidence>
<dbReference type="EMBL" id="JACIGK010000010">
    <property type="protein sequence ID" value="MBB4265980.1"/>
    <property type="molecule type" value="Genomic_DNA"/>
</dbReference>
<gene>
    <name evidence="9" type="primary">leuS</name>
    <name evidence="16" type="ORF">GGD89_001606</name>
</gene>
<evidence type="ECO:0000256" key="8">
    <source>
        <dbReference type="ARBA" id="ARBA00047469"/>
    </source>
</evidence>
<dbReference type="InterPro" id="IPR015413">
    <property type="entry name" value="Methionyl/Leucyl_tRNA_Synth"/>
</dbReference>
<dbReference type="PROSITE" id="PS00178">
    <property type="entry name" value="AA_TRNA_LIGASE_I"/>
    <property type="match status" value="1"/>
</dbReference>
<dbReference type="Gene3D" id="3.10.20.590">
    <property type="match status" value="1"/>
</dbReference>
<feature type="domain" description="Methionyl/Valyl/Leucyl/Isoleucyl-tRNA synthetase anticodon-binding" evidence="13">
    <location>
        <begin position="707"/>
        <end position="825"/>
    </location>
</feature>
<proteinExistence type="inferred from homology"/>
<dbReference type="Proteomes" id="UP000554286">
    <property type="component" value="Unassembled WGS sequence"/>
</dbReference>
<dbReference type="NCBIfam" id="TIGR00396">
    <property type="entry name" value="leuS_bact"/>
    <property type="match status" value="1"/>
</dbReference>
<evidence type="ECO:0000259" key="13">
    <source>
        <dbReference type="Pfam" id="PF08264"/>
    </source>
</evidence>
<comment type="catalytic activity">
    <reaction evidence="8 9">
        <text>tRNA(Leu) + L-leucine + ATP = L-leucyl-tRNA(Leu) + AMP + diphosphate</text>
        <dbReference type="Rhea" id="RHEA:11688"/>
        <dbReference type="Rhea" id="RHEA-COMP:9613"/>
        <dbReference type="Rhea" id="RHEA-COMP:9622"/>
        <dbReference type="ChEBI" id="CHEBI:30616"/>
        <dbReference type="ChEBI" id="CHEBI:33019"/>
        <dbReference type="ChEBI" id="CHEBI:57427"/>
        <dbReference type="ChEBI" id="CHEBI:78442"/>
        <dbReference type="ChEBI" id="CHEBI:78494"/>
        <dbReference type="ChEBI" id="CHEBI:456215"/>
        <dbReference type="EC" id="6.1.1.4"/>
    </reaction>
</comment>
<feature type="short sequence motif" description="'KMSKS' region" evidence="9">
    <location>
        <begin position="622"/>
        <end position="626"/>
    </location>
</feature>
<dbReference type="CDD" id="cd07958">
    <property type="entry name" value="Anticodon_Ia_Leu_BEm"/>
    <property type="match status" value="1"/>
</dbReference>
<dbReference type="PRINTS" id="PR00985">
    <property type="entry name" value="TRNASYNTHLEU"/>
</dbReference>
<comment type="subcellular location">
    <subcellularLocation>
        <location evidence="9">Cytoplasm</location>
    </subcellularLocation>
</comment>
<protein>
    <recommendedName>
        <fullName evidence="9">Leucine--tRNA ligase</fullName>
        <ecNumber evidence="9">6.1.1.4</ecNumber>
    </recommendedName>
    <alternativeName>
        <fullName evidence="9">Leucyl-tRNA synthetase</fullName>
        <shortName evidence="9">LeuRS</shortName>
    </alternativeName>
</protein>
<evidence type="ECO:0000256" key="5">
    <source>
        <dbReference type="ARBA" id="ARBA00022840"/>
    </source>
</evidence>
<evidence type="ECO:0000259" key="15">
    <source>
        <dbReference type="Pfam" id="PF13603"/>
    </source>
</evidence>
<feature type="domain" description="Aminoacyl-tRNA synthetase class Ia" evidence="12">
    <location>
        <begin position="620"/>
        <end position="661"/>
    </location>
</feature>
<keyword evidence="2 9" id="KW-0963">Cytoplasm</keyword>
<dbReference type="GO" id="GO:0005524">
    <property type="term" value="F:ATP binding"/>
    <property type="evidence" value="ECO:0007669"/>
    <property type="project" value="UniProtKB-UniRule"/>
</dbReference>
<evidence type="ECO:0000256" key="11">
    <source>
        <dbReference type="SAM" id="MobiDB-lite"/>
    </source>
</evidence>
<dbReference type="Pfam" id="PF09334">
    <property type="entry name" value="tRNA-synt_1g"/>
    <property type="match status" value="1"/>
</dbReference>
<dbReference type="CDD" id="cd00812">
    <property type="entry name" value="LeuRS_core"/>
    <property type="match status" value="1"/>
</dbReference>
<dbReference type="Gene3D" id="3.90.740.10">
    <property type="entry name" value="Valyl/Leucyl/Isoleucyl-tRNA synthetase, editing domain"/>
    <property type="match status" value="1"/>
</dbReference>
<dbReference type="Gene3D" id="3.40.50.620">
    <property type="entry name" value="HUPs"/>
    <property type="match status" value="2"/>
</dbReference>
<feature type="domain" description="Leucyl-tRNA synthetase editing" evidence="15">
    <location>
        <begin position="224"/>
        <end position="413"/>
    </location>
</feature>
<keyword evidence="7 9" id="KW-0030">Aminoacyl-tRNA synthetase</keyword>
<feature type="compositionally biased region" description="Basic and acidic residues" evidence="11">
    <location>
        <begin position="598"/>
        <end position="610"/>
    </location>
</feature>
<evidence type="ECO:0000256" key="3">
    <source>
        <dbReference type="ARBA" id="ARBA00022598"/>
    </source>
</evidence>
<dbReference type="AlphaFoldDB" id="A0A7W6RCQ5"/>
<dbReference type="GO" id="GO:0002161">
    <property type="term" value="F:aminoacyl-tRNA deacylase activity"/>
    <property type="evidence" value="ECO:0007669"/>
    <property type="project" value="InterPro"/>
</dbReference>
<dbReference type="InterPro" id="IPR002302">
    <property type="entry name" value="Leu-tRNA-ligase"/>
</dbReference>
<feature type="compositionally biased region" description="Basic and acidic residues" evidence="11">
    <location>
        <begin position="619"/>
        <end position="630"/>
    </location>
</feature>
<feature type="domain" description="Aminoacyl-tRNA synthetase class Ia" evidence="12">
    <location>
        <begin position="426"/>
        <end position="583"/>
    </location>
</feature>
<dbReference type="Pfam" id="PF08264">
    <property type="entry name" value="Anticodon_1"/>
    <property type="match status" value="1"/>
</dbReference>
<organism evidence="16 17">
    <name type="scientific">Roseospira visakhapatnamensis</name>
    <dbReference type="NCBI Taxonomy" id="390880"/>
    <lineage>
        <taxon>Bacteria</taxon>
        <taxon>Pseudomonadati</taxon>
        <taxon>Pseudomonadota</taxon>
        <taxon>Alphaproteobacteria</taxon>
        <taxon>Rhodospirillales</taxon>
        <taxon>Rhodospirillaceae</taxon>
        <taxon>Roseospira</taxon>
    </lineage>
</organism>
<dbReference type="EC" id="6.1.1.4" evidence="9"/>
<dbReference type="InterPro" id="IPR001412">
    <property type="entry name" value="aa-tRNA-synth_I_CS"/>
</dbReference>
<dbReference type="PANTHER" id="PTHR43740:SF2">
    <property type="entry name" value="LEUCINE--TRNA LIGASE, MITOCHONDRIAL"/>
    <property type="match status" value="1"/>
</dbReference>
<dbReference type="InterPro" id="IPR013155">
    <property type="entry name" value="M/V/L/I-tRNA-synth_anticd-bd"/>
</dbReference>